<sequence length="878" mass="97464">MLAWSILIFRDTHLQVEESSHVWEWQEVLFLRGTLDRANLEWQLLSVSQLLHHSAEFLGIPSVKPYLEKKNIGGWSWKDGILCQFNSLGLRNCFLLFAILLPKELIGLGAYTLMVPGNFPIGCSANFLTIYETKAEEQYDKFGCLKWLNEFTEYYNHKLQIELNKLQALHPHVNIIYVDYYNAAMTLYRHPANFVLPINVTACYSSLFSFGDSLTDTGNLNFISPPQSPNCLLPPYGQTHFHRPTGRCSDGRLILDFIAHSLGLPYLEPYLGYKNGALKRGNTEQGMNFAVAGASALDGSFFEEKGFAVDATANFSLRVQLDWFKELLPSLCGSSYSCKKVIGNSLFIVGEIGGNDYGYPLSETTAFGDLVPYIPQVVSVITSVIRELIDLGAVTLMVPGMLPLGCNSAYLTRFATTDEEEYDQVGCLKWLNTFHEYHNELLQIELNQLRGLYPHTNIIYADYFNAALQLYKSPEQFGISILLALSCQPLWLARFGGNVLKVCCGVDGPYNYNEITKCGDGGVVACDDPSHPYNAIFNFGDSLSDTGNLLASGALSFPVIGKFPYGQTFFNRSTGRCSDGRLVIDFIAEAYKLQYLLPYLALTKDQNIHPGVNFAVAGATALDTKFFIEAGLGKFLWTNNSLNIQLGWFKKLKPSLCNSKLDCDSYFERSLFVVGEIGGNDYNYAAIAGNITQLQATVPPVVEAIKTAINELIAEGARELLVPGNLPIGCSALYLTLFRSEKKEDYDGNGCLKSFNGFAEYHNKELKLALKTLRQMNPHARILYADYYGAAKRFFHAPGHYGFSSGALRACCGAPGPYNFNISARCGHIGSKVCADPSTHANWDGIHLTEAAYKYIAKGLIYGPFSYPPLKTSPYKIA</sequence>
<organism evidence="5 6">
    <name type="scientific">Phaseolus angularis</name>
    <name type="common">Azuki bean</name>
    <name type="synonym">Vigna angularis</name>
    <dbReference type="NCBI Taxonomy" id="3914"/>
    <lineage>
        <taxon>Eukaryota</taxon>
        <taxon>Viridiplantae</taxon>
        <taxon>Streptophyta</taxon>
        <taxon>Embryophyta</taxon>
        <taxon>Tracheophyta</taxon>
        <taxon>Spermatophyta</taxon>
        <taxon>Magnoliopsida</taxon>
        <taxon>eudicotyledons</taxon>
        <taxon>Gunneridae</taxon>
        <taxon>Pentapetalae</taxon>
        <taxon>rosids</taxon>
        <taxon>fabids</taxon>
        <taxon>Fabales</taxon>
        <taxon>Fabaceae</taxon>
        <taxon>Papilionoideae</taxon>
        <taxon>50 kb inversion clade</taxon>
        <taxon>NPAAA clade</taxon>
        <taxon>indigoferoid/millettioid clade</taxon>
        <taxon>Phaseoleae</taxon>
        <taxon>Vigna</taxon>
    </lineage>
</organism>
<dbReference type="OMA" id="AYHYIAN"/>
<reference evidence="6" key="1">
    <citation type="journal article" date="2015" name="Proc. Natl. Acad. Sci. U.S.A.">
        <title>Genome sequencing of adzuki bean (Vigna angularis) provides insight into high starch and low fat accumulation and domestication.</title>
        <authorList>
            <person name="Yang K."/>
            <person name="Tian Z."/>
            <person name="Chen C."/>
            <person name="Luo L."/>
            <person name="Zhao B."/>
            <person name="Wang Z."/>
            <person name="Yu L."/>
            <person name="Li Y."/>
            <person name="Sun Y."/>
            <person name="Li W."/>
            <person name="Chen Y."/>
            <person name="Li Y."/>
            <person name="Zhang Y."/>
            <person name="Ai D."/>
            <person name="Zhao J."/>
            <person name="Shang C."/>
            <person name="Ma Y."/>
            <person name="Wu B."/>
            <person name="Wang M."/>
            <person name="Gao L."/>
            <person name="Sun D."/>
            <person name="Zhang P."/>
            <person name="Guo F."/>
            <person name="Wang W."/>
            <person name="Li Y."/>
            <person name="Wang J."/>
            <person name="Varshney R.K."/>
            <person name="Wang J."/>
            <person name="Ling H.Q."/>
            <person name="Wan P."/>
        </authorList>
    </citation>
    <scope>NUCLEOTIDE SEQUENCE</scope>
    <source>
        <strain evidence="6">cv. Jingnong 6</strain>
    </source>
</reference>
<evidence type="ECO:0000256" key="4">
    <source>
        <dbReference type="ARBA" id="ARBA00023180"/>
    </source>
</evidence>
<dbReference type="GO" id="GO:0016788">
    <property type="term" value="F:hydrolase activity, acting on ester bonds"/>
    <property type="evidence" value="ECO:0007669"/>
    <property type="project" value="InterPro"/>
</dbReference>
<evidence type="ECO:0000313" key="5">
    <source>
        <dbReference type="EMBL" id="KOM53699.1"/>
    </source>
</evidence>
<evidence type="ECO:0000256" key="3">
    <source>
        <dbReference type="ARBA" id="ARBA00022801"/>
    </source>
</evidence>
<dbReference type="PANTHER" id="PTHR22835">
    <property type="entry name" value="ZINC FINGER FYVE DOMAIN CONTAINING PROTEIN"/>
    <property type="match status" value="1"/>
</dbReference>
<keyword evidence="3" id="KW-0378">Hydrolase</keyword>
<dbReference type="InterPro" id="IPR001087">
    <property type="entry name" value="GDSL"/>
</dbReference>
<dbReference type="EMBL" id="CM003379">
    <property type="protein sequence ID" value="KOM53699.1"/>
    <property type="molecule type" value="Genomic_DNA"/>
</dbReference>
<dbReference type="InterPro" id="IPR035669">
    <property type="entry name" value="SGNH_plant_lipase-like"/>
</dbReference>
<evidence type="ECO:0000313" key="6">
    <source>
        <dbReference type="Proteomes" id="UP000053144"/>
    </source>
</evidence>
<dbReference type="STRING" id="3914.A0A0L9VG78"/>
<name>A0A0L9VG78_PHAAN</name>
<dbReference type="InterPro" id="IPR036514">
    <property type="entry name" value="SGNH_hydro_sf"/>
</dbReference>
<dbReference type="Pfam" id="PF00657">
    <property type="entry name" value="Lipase_GDSL"/>
    <property type="match status" value="2"/>
</dbReference>
<dbReference type="Proteomes" id="UP000053144">
    <property type="component" value="Chromosome 9"/>
</dbReference>
<dbReference type="Gramene" id="KOM53699">
    <property type="protein sequence ID" value="KOM53699"/>
    <property type="gene ID" value="LR48_Vigan09g235800"/>
</dbReference>
<evidence type="ECO:0000256" key="2">
    <source>
        <dbReference type="ARBA" id="ARBA00022729"/>
    </source>
</evidence>
<dbReference type="AlphaFoldDB" id="A0A0L9VG78"/>
<evidence type="ECO:0008006" key="7">
    <source>
        <dbReference type="Google" id="ProtNLM"/>
    </source>
</evidence>
<keyword evidence="2" id="KW-0732">Signal</keyword>
<proteinExistence type="inferred from homology"/>
<comment type="similarity">
    <text evidence="1">Belongs to the 'GDSL' lipolytic enzyme family.</text>
</comment>
<accession>A0A0L9VG78</accession>
<evidence type="ECO:0000256" key="1">
    <source>
        <dbReference type="ARBA" id="ARBA00008668"/>
    </source>
</evidence>
<dbReference type="CDD" id="cd01837">
    <property type="entry name" value="SGNH_plant_lipase_like"/>
    <property type="match status" value="2"/>
</dbReference>
<protein>
    <recommendedName>
        <fullName evidence="7">GDSL esterase/lipase</fullName>
    </recommendedName>
</protein>
<dbReference type="Gene3D" id="3.40.50.1110">
    <property type="entry name" value="SGNH hydrolase"/>
    <property type="match status" value="3"/>
</dbReference>
<dbReference type="SUPFAM" id="SSF52266">
    <property type="entry name" value="SGNH hydrolase"/>
    <property type="match status" value="1"/>
</dbReference>
<dbReference type="PANTHER" id="PTHR22835:SF659">
    <property type="entry name" value="GDSL LIPASE_ACYLHYDROLASE, PUTATIVE (AFU_ORTHOLOGUE AFUA_2G00510)-RELATED"/>
    <property type="match status" value="1"/>
</dbReference>
<keyword evidence="4" id="KW-0325">Glycoprotein</keyword>
<gene>
    <name evidence="5" type="ORF">LR48_Vigan09g235800</name>
</gene>